<dbReference type="Gene3D" id="2.60.40.1120">
    <property type="entry name" value="Carboxypeptidase-like, regulatory domain"/>
    <property type="match status" value="1"/>
</dbReference>
<dbReference type="AlphaFoldDB" id="A0A412TUM1"/>
<accession>A0A412TUM1</accession>
<dbReference type="Proteomes" id="UP000284243">
    <property type="component" value="Unassembled WGS sequence"/>
</dbReference>
<dbReference type="InterPro" id="IPR011662">
    <property type="entry name" value="Secretin/TonB_short_N"/>
</dbReference>
<evidence type="ECO:0000259" key="10">
    <source>
        <dbReference type="Pfam" id="PF07715"/>
    </source>
</evidence>
<keyword evidence="5 7" id="KW-0472">Membrane</keyword>
<feature type="transmembrane region" description="Helical" evidence="8">
    <location>
        <begin position="20"/>
        <end position="42"/>
    </location>
</feature>
<name>A0A412TUM1_9BACT</name>
<keyword evidence="4 7" id="KW-0812">Transmembrane</keyword>
<dbReference type="SUPFAM" id="SSF56935">
    <property type="entry name" value="Porins"/>
    <property type="match status" value="1"/>
</dbReference>
<evidence type="ECO:0000256" key="2">
    <source>
        <dbReference type="ARBA" id="ARBA00022448"/>
    </source>
</evidence>
<dbReference type="PROSITE" id="PS52016">
    <property type="entry name" value="TONB_DEPENDENT_REC_3"/>
    <property type="match status" value="1"/>
</dbReference>
<dbReference type="Pfam" id="PF07715">
    <property type="entry name" value="Plug"/>
    <property type="match status" value="1"/>
</dbReference>
<keyword evidence="3 7" id="KW-1134">Transmembrane beta strand</keyword>
<dbReference type="InterPro" id="IPR012910">
    <property type="entry name" value="Plug_dom"/>
</dbReference>
<dbReference type="InterPro" id="IPR036942">
    <property type="entry name" value="Beta-barrel_TonB_sf"/>
</dbReference>
<dbReference type="SUPFAM" id="SSF49464">
    <property type="entry name" value="Carboxypeptidase regulatory domain-like"/>
    <property type="match status" value="1"/>
</dbReference>
<feature type="domain" description="TonB-dependent receptor plug" evidence="10">
    <location>
        <begin position="223"/>
        <end position="348"/>
    </location>
</feature>
<keyword evidence="8" id="KW-1133">Transmembrane helix</keyword>
<evidence type="ECO:0000256" key="4">
    <source>
        <dbReference type="ARBA" id="ARBA00022692"/>
    </source>
</evidence>
<dbReference type="GO" id="GO:0009279">
    <property type="term" value="C:cell outer membrane"/>
    <property type="evidence" value="ECO:0007669"/>
    <property type="project" value="UniProtKB-SubCell"/>
</dbReference>
<dbReference type="Pfam" id="PF13715">
    <property type="entry name" value="CarbopepD_reg_2"/>
    <property type="match status" value="1"/>
</dbReference>
<evidence type="ECO:0000256" key="5">
    <source>
        <dbReference type="ARBA" id="ARBA00023136"/>
    </source>
</evidence>
<evidence type="ECO:0000259" key="9">
    <source>
        <dbReference type="Pfam" id="PF07660"/>
    </source>
</evidence>
<reference evidence="11 12" key="1">
    <citation type="submission" date="2018-08" db="EMBL/GenBank/DDBJ databases">
        <title>A genome reference for cultivated species of the human gut microbiota.</title>
        <authorList>
            <person name="Zou Y."/>
            <person name="Xue W."/>
            <person name="Luo G."/>
        </authorList>
    </citation>
    <scope>NUCLEOTIDE SEQUENCE [LARGE SCALE GENOMIC DNA]</scope>
    <source>
        <strain evidence="11 12">AF16-14</strain>
    </source>
</reference>
<evidence type="ECO:0000313" key="12">
    <source>
        <dbReference type="Proteomes" id="UP000284243"/>
    </source>
</evidence>
<dbReference type="Gene3D" id="2.170.130.10">
    <property type="entry name" value="TonB-dependent receptor, plug domain"/>
    <property type="match status" value="1"/>
</dbReference>
<comment type="caution">
    <text evidence="11">The sequence shown here is derived from an EMBL/GenBank/DDBJ whole genome shotgun (WGS) entry which is preliminary data.</text>
</comment>
<dbReference type="NCBIfam" id="TIGR04057">
    <property type="entry name" value="SusC_RagA_signa"/>
    <property type="match status" value="1"/>
</dbReference>
<evidence type="ECO:0000256" key="1">
    <source>
        <dbReference type="ARBA" id="ARBA00004571"/>
    </source>
</evidence>
<evidence type="ECO:0000256" key="7">
    <source>
        <dbReference type="PROSITE-ProRule" id="PRU01360"/>
    </source>
</evidence>
<dbReference type="Gene3D" id="2.40.170.20">
    <property type="entry name" value="TonB-dependent receptor, beta-barrel domain"/>
    <property type="match status" value="1"/>
</dbReference>
<dbReference type="InterPro" id="IPR008969">
    <property type="entry name" value="CarboxyPept-like_regulatory"/>
</dbReference>
<sequence>MKKKFHLCHLFDKTHQKCWIVMKLYFIFTVCLVGTSFGNSLAQKQQVTLNLKNVSLYELFNQIKEQTGLRFLYNAEQLDGLANVSVQAQNEKVSDVLNKVFSGKALTYDCDGKVIIVKKQEILPQTIKAKIISGKVTDYRDNPLPGVTIQIKGTAVGTSTNSSGVYSLPIATSDAVLIFSFIGMKTQEIAVANKSEINVKMTEESSNLDEVVVTGYQDIRRDRVTGSVTVITAKEIENNSFKSIDQILEGKVAGLYSYTTSGAPGTRANIRIRGDNSISGNKEPLWVVDGLPLQGGVASINVVNAGNIQESILDHGIGNIAPTDIESITVLKDAAASAIYGARAANGVIVIKTKRGFEGKATFNYNGSFGMVEAPRIDLDFMNSSEKIDFEISLMKDFSRAWEGGLVGKIYDYYMQGRYTESQYREELDKLRKINTDWFDVIFRKAFSQSHFLSMRGGTEKTNYYASINYNGQSGILKSNSYDNLGASLEIRHKPAQNFEMNFKLNGNFRESKDHNSSIDPFKYAVFANPYEKPFNEDGSYAADFTYLGDNRSSIHYGNIYDQFNILRELNETQNKTIASDLSARLGMNYQVMEGLSVDLNGSLTYSTNNTEAWAAPGTYTSYSNCFTSSAISGELPEKYNNGYLKEGSGRSTAFALRGLISYNNNKLENHAFSLVVGTELSGSKSYNNYHRSPEFNDYYRFIAFPDFPSDDISYNDIKNSLSGLIGTAEAQDRSASFFGALTYTLCDKYVFNLNARFDGADIIGTDNRFTPLWSASFRWNAMRENFLKDVNFISDLAIRLSYGYTGNIDRSSYPIPMIFLSGYRYDENFVAESVTFPNPNIKWERKQDRNFGLDFGFWDNRIGGSFNYYWNTGKDLLGTMTTPESYGRTSIKANVSSIENTGWEFNVNLRLDLGANVRWINSFNIAQNTNKIKKTYLKDLNELNVMGGSDNIEGYASGSMFGYRFAGVNPLTGQAMIYLTDESRKILADYRGVDISQVADKIDTEEIDYNIREELLRASMEKLGSVTPKVTGGFSSTLTWKKLEVRASFAYSAGHLLETFNERKYAPSGANKSSEIYVSRTNRLKSAMNRWRAPGDITNTPRYQFNGAQYHNMYTDDKYEKGNYLAWRDLTFSYDLKSKWFDRIGLDRCRLGLQVQNLFTFTKYSGLDVTTGGAFNYPLPRTYMFNLSLGF</sequence>
<dbReference type="NCBIfam" id="TIGR04056">
    <property type="entry name" value="OMP_RagA_SusC"/>
    <property type="match status" value="1"/>
</dbReference>
<evidence type="ECO:0000256" key="8">
    <source>
        <dbReference type="SAM" id="Phobius"/>
    </source>
</evidence>
<gene>
    <name evidence="11" type="ORF">DWW57_05770</name>
</gene>
<dbReference type="EMBL" id="QRYC01000005">
    <property type="protein sequence ID" value="RGU57469.1"/>
    <property type="molecule type" value="Genomic_DNA"/>
</dbReference>
<dbReference type="InterPro" id="IPR023997">
    <property type="entry name" value="TonB-dep_OMP_SusC/RagA_CS"/>
</dbReference>
<evidence type="ECO:0000256" key="3">
    <source>
        <dbReference type="ARBA" id="ARBA00022452"/>
    </source>
</evidence>
<dbReference type="Pfam" id="PF07660">
    <property type="entry name" value="STN"/>
    <property type="match status" value="1"/>
</dbReference>
<dbReference type="InterPro" id="IPR039426">
    <property type="entry name" value="TonB-dep_rcpt-like"/>
</dbReference>
<organism evidence="11 12">
    <name type="scientific">Odoribacter splanchnicus</name>
    <dbReference type="NCBI Taxonomy" id="28118"/>
    <lineage>
        <taxon>Bacteria</taxon>
        <taxon>Pseudomonadati</taxon>
        <taxon>Bacteroidota</taxon>
        <taxon>Bacteroidia</taxon>
        <taxon>Bacteroidales</taxon>
        <taxon>Odoribacteraceae</taxon>
        <taxon>Odoribacter</taxon>
    </lineage>
</organism>
<feature type="domain" description="Secretin/TonB short N-terminal" evidence="9">
    <location>
        <begin position="70"/>
        <end position="119"/>
    </location>
</feature>
<evidence type="ECO:0000256" key="6">
    <source>
        <dbReference type="ARBA" id="ARBA00023237"/>
    </source>
</evidence>
<comment type="subcellular location">
    <subcellularLocation>
        <location evidence="1 7">Cell outer membrane</location>
        <topology evidence="1 7">Multi-pass membrane protein</topology>
    </subcellularLocation>
</comment>
<evidence type="ECO:0000313" key="11">
    <source>
        <dbReference type="EMBL" id="RGU57469.1"/>
    </source>
</evidence>
<dbReference type="InterPro" id="IPR037066">
    <property type="entry name" value="Plug_dom_sf"/>
</dbReference>
<comment type="similarity">
    <text evidence="7">Belongs to the TonB-dependent receptor family.</text>
</comment>
<keyword evidence="6 7" id="KW-0998">Cell outer membrane</keyword>
<dbReference type="InterPro" id="IPR023996">
    <property type="entry name" value="TonB-dep_OMP_SusC/RagA"/>
</dbReference>
<keyword evidence="2 7" id="KW-0813">Transport</keyword>
<protein>
    <submittedName>
        <fullName evidence="11">SusC/RagA family TonB-linked outer membrane protein</fullName>
    </submittedName>
</protein>
<proteinExistence type="inferred from homology"/>